<gene>
    <name evidence="5" type="ORF">PHJA_000588600</name>
</gene>
<comment type="similarity">
    <text evidence="1">Belongs to the PPR family. P subfamily.</text>
</comment>
<feature type="repeat" description="PPR" evidence="3">
    <location>
        <begin position="171"/>
        <end position="205"/>
    </location>
</feature>
<organism evidence="5 6">
    <name type="scientific">Phtheirospermum japonicum</name>
    <dbReference type="NCBI Taxonomy" id="374723"/>
    <lineage>
        <taxon>Eukaryota</taxon>
        <taxon>Viridiplantae</taxon>
        <taxon>Streptophyta</taxon>
        <taxon>Embryophyta</taxon>
        <taxon>Tracheophyta</taxon>
        <taxon>Spermatophyta</taxon>
        <taxon>Magnoliopsida</taxon>
        <taxon>eudicotyledons</taxon>
        <taxon>Gunneridae</taxon>
        <taxon>Pentapetalae</taxon>
        <taxon>asterids</taxon>
        <taxon>lamiids</taxon>
        <taxon>Lamiales</taxon>
        <taxon>Orobanchaceae</taxon>
        <taxon>Orobanchaceae incertae sedis</taxon>
        <taxon>Phtheirospermum</taxon>
    </lineage>
</organism>
<dbReference type="PANTHER" id="PTHR47933:SF44">
    <property type="entry name" value="SMALL RIBOSOMAL SUBUNIT PROTEIN ML103 (RPPR7)"/>
    <property type="match status" value="1"/>
</dbReference>
<dbReference type="Gene3D" id="1.25.40.10">
    <property type="entry name" value="Tetratricopeptide repeat domain"/>
    <property type="match status" value="3"/>
</dbReference>
<feature type="repeat" description="PPR" evidence="3">
    <location>
        <begin position="276"/>
        <end position="312"/>
    </location>
</feature>
<dbReference type="InterPro" id="IPR051240">
    <property type="entry name" value="Mito_RNA-Proc/Resp"/>
</dbReference>
<dbReference type="NCBIfam" id="TIGR00756">
    <property type="entry name" value="PPR"/>
    <property type="match status" value="4"/>
</dbReference>
<sequence length="421" mass="47348">MSPYLALRGVARRLSTAATSEAAVELVTISQTKNRLRNAYDPDEALKIYSSFTAANDPTTSPASTRFVQELTVRRLAKSHRFSDIKNFLESHKSQPQISQEPFLSSLIRSYGVVGMFENAVNTYNEMTDLGTPRTPLSFNALLSACIDSKVFDRVPLYFYEFPSKFGFQPDKFSYGILIKAYCEMGQPETATEKLVEMEEKGLETGVITFTTILHALYKKGSVDEAMKFWDEMVTKKGMSPDVACYNVRLFHVHNGKPEDVKGLIDEMIDDGIKPDTISYNYLITCYCVNGMMDEAMKVYNDDILKAKGRNPNAATFRTVVFHLCKKGRFVTGYKVFKKSVEARKIPDFNTLKYLLEGLAKGEGHMDEVKAMIRTMNKKFPPELLKAWGKIVDELGLADVEVNTGEGEKEDNSPEMEKASA</sequence>
<feature type="compositionally biased region" description="Basic and acidic residues" evidence="4">
    <location>
        <begin position="406"/>
        <end position="421"/>
    </location>
</feature>
<proteinExistence type="inferred from homology"/>
<feature type="repeat" description="PPR" evidence="3">
    <location>
        <begin position="206"/>
        <end position="241"/>
    </location>
</feature>
<dbReference type="InterPro" id="IPR002885">
    <property type="entry name" value="PPR_rpt"/>
</dbReference>
<evidence type="ECO:0000313" key="6">
    <source>
        <dbReference type="Proteomes" id="UP000653305"/>
    </source>
</evidence>
<dbReference type="InterPro" id="IPR011990">
    <property type="entry name" value="TPR-like_helical_dom_sf"/>
</dbReference>
<evidence type="ECO:0000256" key="4">
    <source>
        <dbReference type="SAM" id="MobiDB-lite"/>
    </source>
</evidence>
<dbReference type="EMBL" id="BMAC01000085">
    <property type="protein sequence ID" value="GFP84448.1"/>
    <property type="molecule type" value="Genomic_DNA"/>
</dbReference>
<name>A0A830BH56_9LAMI</name>
<evidence type="ECO:0000256" key="2">
    <source>
        <dbReference type="ARBA" id="ARBA00022737"/>
    </source>
</evidence>
<dbReference type="Pfam" id="PF01535">
    <property type="entry name" value="PPR"/>
    <property type="match status" value="2"/>
</dbReference>
<dbReference type="GO" id="GO:0003729">
    <property type="term" value="F:mRNA binding"/>
    <property type="evidence" value="ECO:0007669"/>
    <property type="project" value="TreeGrafter"/>
</dbReference>
<keyword evidence="6" id="KW-1185">Reference proteome</keyword>
<feature type="region of interest" description="Disordered" evidence="4">
    <location>
        <begin position="402"/>
        <end position="421"/>
    </location>
</feature>
<comment type="caution">
    <text evidence="5">The sequence shown here is derived from an EMBL/GenBank/DDBJ whole genome shotgun (WGS) entry which is preliminary data.</text>
</comment>
<evidence type="ECO:0000313" key="5">
    <source>
        <dbReference type="EMBL" id="GFP84448.1"/>
    </source>
</evidence>
<evidence type="ECO:0000256" key="3">
    <source>
        <dbReference type="PROSITE-ProRule" id="PRU00708"/>
    </source>
</evidence>
<evidence type="ECO:0000256" key="1">
    <source>
        <dbReference type="ARBA" id="ARBA00007626"/>
    </source>
</evidence>
<keyword evidence="2" id="KW-0677">Repeat</keyword>
<dbReference type="OrthoDB" id="185373at2759"/>
<dbReference type="Proteomes" id="UP000653305">
    <property type="component" value="Unassembled WGS sequence"/>
</dbReference>
<reference evidence="5" key="1">
    <citation type="submission" date="2020-07" db="EMBL/GenBank/DDBJ databases">
        <title>Ethylene signaling mediates host invasion by parasitic plants.</title>
        <authorList>
            <person name="Yoshida S."/>
        </authorList>
    </citation>
    <scope>NUCLEOTIDE SEQUENCE</scope>
    <source>
        <strain evidence="5">Okayama</strain>
    </source>
</reference>
<protein>
    <submittedName>
        <fullName evidence="5">Pentatricopeptide repeat-containing protein at4g36680 mitochondrial</fullName>
    </submittedName>
</protein>
<dbReference type="PROSITE" id="PS51375">
    <property type="entry name" value="PPR"/>
    <property type="match status" value="3"/>
</dbReference>
<dbReference type="AlphaFoldDB" id="A0A830BH56"/>
<dbReference type="Pfam" id="PF12854">
    <property type="entry name" value="PPR_1"/>
    <property type="match status" value="1"/>
</dbReference>
<dbReference type="Pfam" id="PF13041">
    <property type="entry name" value="PPR_2"/>
    <property type="match status" value="2"/>
</dbReference>
<accession>A0A830BH56</accession>
<dbReference type="PANTHER" id="PTHR47933">
    <property type="entry name" value="PENTATRICOPEPTIDE REPEAT-CONTAINING PROTEIN 1, MITOCHONDRIAL"/>
    <property type="match status" value="1"/>
</dbReference>